<gene>
    <name evidence="3" type="ORF">SSS_4724</name>
</gene>
<reference evidence="3" key="2">
    <citation type="submission" date="2020-01" db="EMBL/GenBank/DDBJ databases">
        <authorList>
            <person name="Korhonen P.K.K."/>
            <person name="Guangxu M.G."/>
            <person name="Wang T.W."/>
            <person name="Stroehlein A.J.S."/>
            <person name="Young N.D."/>
            <person name="Ang C.-S.A."/>
            <person name="Fernando D.W.F."/>
            <person name="Lu H.L."/>
            <person name="Taylor S.T."/>
            <person name="Ehtesham M.E.M."/>
            <person name="Najaraj S.H.N."/>
            <person name="Harsha G.H.G."/>
            <person name="Madugundu A.M."/>
            <person name="Renuse S.R."/>
            <person name="Holt D.H."/>
            <person name="Pandey A.P."/>
            <person name="Papenfuss A.P."/>
            <person name="Gasser R.B.G."/>
            <person name="Fischer K.F."/>
        </authorList>
    </citation>
    <scope>NUCLEOTIDE SEQUENCE</scope>
    <source>
        <strain evidence="3">SSS_KF_BRIS2020</strain>
    </source>
</reference>
<evidence type="ECO:0000313" key="4">
    <source>
        <dbReference type="EnsemblMetazoa" id="KAF7494026.1"/>
    </source>
</evidence>
<organism evidence="3">
    <name type="scientific">Sarcoptes scabiei</name>
    <name type="common">Itch mite</name>
    <name type="synonym">Acarus scabiei</name>
    <dbReference type="NCBI Taxonomy" id="52283"/>
    <lineage>
        <taxon>Eukaryota</taxon>
        <taxon>Metazoa</taxon>
        <taxon>Ecdysozoa</taxon>
        <taxon>Arthropoda</taxon>
        <taxon>Chelicerata</taxon>
        <taxon>Arachnida</taxon>
        <taxon>Acari</taxon>
        <taxon>Acariformes</taxon>
        <taxon>Sarcoptiformes</taxon>
        <taxon>Astigmata</taxon>
        <taxon>Psoroptidia</taxon>
        <taxon>Sarcoptoidea</taxon>
        <taxon>Sarcoptidae</taxon>
        <taxon>Sarcoptinae</taxon>
        <taxon>Sarcoptes</taxon>
    </lineage>
</organism>
<dbReference type="InterPro" id="IPR036084">
    <property type="entry name" value="Ser_inhib-like_sf"/>
</dbReference>
<dbReference type="EMBL" id="WVUK01000054">
    <property type="protein sequence ID" value="KAF7494026.1"/>
    <property type="molecule type" value="Genomic_DNA"/>
</dbReference>
<dbReference type="AlphaFoldDB" id="A0A834VEM1"/>
<reference evidence="5" key="1">
    <citation type="journal article" date="2020" name="PLoS Negl. Trop. Dis.">
        <title>High-quality nuclear genome for Sarcoptes scabiei-A critical resource for a neglected parasite.</title>
        <authorList>
            <person name="Korhonen P.K."/>
            <person name="Gasser R.B."/>
            <person name="Ma G."/>
            <person name="Wang T."/>
            <person name="Stroehlein A.J."/>
            <person name="Young N.D."/>
            <person name="Ang C.S."/>
            <person name="Fernando D.D."/>
            <person name="Lu H.C."/>
            <person name="Taylor S."/>
            <person name="Reynolds S.L."/>
            <person name="Mofiz E."/>
            <person name="Najaraj S.H."/>
            <person name="Gowda H."/>
            <person name="Madugundu A."/>
            <person name="Renuse S."/>
            <person name="Holt D."/>
            <person name="Pandey A."/>
            <person name="Papenfuss A.T."/>
            <person name="Fischer K."/>
        </authorList>
    </citation>
    <scope>NUCLEOTIDE SEQUENCE [LARGE SCALE GENOMIC DNA]</scope>
</reference>
<feature type="compositionally biased region" description="Low complexity" evidence="1">
    <location>
        <begin position="158"/>
        <end position="182"/>
    </location>
</feature>
<evidence type="ECO:0000313" key="5">
    <source>
        <dbReference type="Proteomes" id="UP000070412"/>
    </source>
</evidence>
<keyword evidence="5" id="KW-1185">Reference proteome</keyword>
<protein>
    <recommendedName>
        <fullName evidence="2">TIL domain-containing protein</fullName>
    </recommendedName>
</protein>
<dbReference type="Gene3D" id="2.10.25.10">
    <property type="entry name" value="Laminin"/>
    <property type="match status" value="1"/>
</dbReference>
<dbReference type="SUPFAM" id="SSF57567">
    <property type="entry name" value="Serine protease inhibitors"/>
    <property type="match status" value="1"/>
</dbReference>
<proteinExistence type="predicted"/>
<dbReference type="Proteomes" id="UP000070412">
    <property type="component" value="Unassembled WGS sequence"/>
</dbReference>
<dbReference type="CDD" id="cd19941">
    <property type="entry name" value="TIL"/>
    <property type="match status" value="1"/>
</dbReference>
<accession>A0A834VEM1</accession>
<name>A0A834VEM1_SARSC</name>
<evidence type="ECO:0000313" key="3">
    <source>
        <dbReference type="EMBL" id="KAF7494026.1"/>
    </source>
</evidence>
<feature type="region of interest" description="Disordered" evidence="1">
    <location>
        <begin position="115"/>
        <end position="182"/>
    </location>
</feature>
<dbReference type="Pfam" id="PF01826">
    <property type="entry name" value="TIL"/>
    <property type="match status" value="1"/>
</dbReference>
<dbReference type="InterPro" id="IPR002919">
    <property type="entry name" value="TIL_dom"/>
</dbReference>
<sequence length="182" mass="19835">MYIIINVNCGHDDNNDDDDEDDDGHCVLCVESKEKCPGPNEKYRFCGSRCPMTCVGKWSVCFPSCTKGCFCKAGYIRSGLPGLDAKSSHDSKELESDLGECISLKECFHLRKEQKNKQKNHKSKGKQPQQTQAQAQGQTTTTTASTSASSALPGTPLQTATDITTTMTQTQAQSQAQQSGDR</sequence>
<dbReference type="EnsemblMetazoa" id="SSS_4724s_mrna">
    <property type="protein sequence ID" value="KAF7494026.1"/>
    <property type="gene ID" value="SSS_4724"/>
</dbReference>
<feature type="compositionally biased region" description="Low complexity" evidence="1">
    <location>
        <begin position="126"/>
        <end position="151"/>
    </location>
</feature>
<dbReference type="OrthoDB" id="6478697at2759"/>
<evidence type="ECO:0000259" key="2">
    <source>
        <dbReference type="Pfam" id="PF01826"/>
    </source>
</evidence>
<evidence type="ECO:0000256" key="1">
    <source>
        <dbReference type="SAM" id="MobiDB-lite"/>
    </source>
</evidence>
<feature type="domain" description="TIL" evidence="2">
    <location>
        <begin position="38"/>
        <end position="78"/>
    </location>
</feature>
<reference evidence="4" key="3">
    <citation type="submission" date="2022-06" db="UniProtKB">
        <authorList>
            <consortium name="EnsemblMetazoa"/>
        </authorList>
    </citation>
    <scope>IDENTIFICATION</scope>
</reference>